<keyword evidence="1" id="KW-0732">Signal</keyword>
<feature type="chain" id="PRO_5036192932" evidence="1">
    <location>
        <begin position="21"/>
        <end position="225"/>
    </location>
</feature>
<proteinExistence type="predicted"/>
<evidence type="ECO:0000313" key="3">
    <source>
        <dbReference type="Proteomes" id="UP000587508"/>
    </source>
</evidence>
<sequence length="225" mass="25020">MYLKKVCAAPLLSLALAAGAAETAEIWHFDVPVEKAANGISAFSRQATPVQSLVSKDAVVSRHTNKHPRRTLRCRAWGAELPTTQQFRKATDLAALPTETCTLVRARCCMPRAPRSCTTKKARASTSTTPETSWNRLIHLQQGQASGLRARHGAVDHAHCCNQLQYRTRHRHQYGWCVAWIDPRTKRVALQYGVRVSRRLAIQDHRGHIAGRGGRSRSRSTLLTG</sequence>
<reference evidence="2 3" key="1">
    <citation type="submission" date="2020-07" db="EMBL/GenBank/DDBJ databases">
        <authorList>
            <person name="Pothier F. J."/>
        </authorList>
    </citation>
    <scope>NUCLEOTIDE SEQUENCE [LARGE SCALE GENOMIC DNA]</scope>
    <source>
        <strain evidence="2 3">CFBP 7900</strain>
    </source>
</reference>
<name>A0A6V7C4C3_9XANT</name>
<dbReference type="Proteomes" id="UP000587508">
    <property type="component" value="Unassembled WGS sequence"/>
</dbReference>
<protein>
    <submittedName>
        <fullName evidence="2">Uncharacterized protein</fullName>
    </submittedName>
</protein>
<gene>
    <name evidence="2" type="ORF">CFBP7900_06110</name>
</gene>
<evidence type="ECO:0000313" key="2">
    <source>
        <dbReference type="EMBL" id="CAD0308079.1"/>
    </source>
</evidence>
<feature type="signal peptide" evidence="1">
    <location>
        <begin position="1"/>
        <end position="20"/>
    </location>
</feature>
<accession>A0A6V7C4C3</accession>
<dbReference type="EMBL" id="CAJDKC010000003">
    <property type="protein sequence ID" value="CAD0308079.1"/>
    <property type="molecule type" value="Genomic_DNA"/>
</dbReference>
<comment type="caution">
    <text evidence="2">The sequence shown here is derived from an EMBL/GenBank/DDBJ whole genome shotgun (WGS) entry which is preliminary data.</text>
</comment>
<evidence type="ECO:0000256" key="1">
    <source>
        <dbReference type="SAM" id="SignalP"/>
    </source>
</evidence>
<organism evidence="2 3">
    <name type="scientific">Xanthomonas hortorum pv. carotae</name>
    <dbReference type="NCBI Taxonomy" id="487904"/>
    <lineage>
        <taxon>Bacteria</taxon>
        <taxon>Pseudomonadati</taxon>
        <taxon>Pseudomonadota</taxon>
        <taxon>Gammaproteobacteria</taxon>
        <taxon>Lysobacterales</taxon>
        <taxon>Lysobacteraceae</taxon>
        <taxon>Xanthomonas</taxon>
    </lineage>
</organism>
<dbReference type="AlphaFoldDB" id="A0A6V7C4C3"/>
<dbReference type="EMBL" id="CAJDKC010000003">
    <property type="protein sequence ID" value="CAD0308085.1"/>
    <property type="molecule type" value="Genomic_DNA"/>
</dbReference>